<evidence type="ECO:0000313" key="5">
    <source>
        <dbReference type="RefSeq" id="XP_031375853.1"/>
    </source>
</evidence>
<accession>A0A6P8C3C2</accession>
<evidence type="ECO:0000313" key="4">
    <source>
        <dbReference type="Proteomes" id="UP000515151"/>
    </source>
</evidence>
<proteinExistence type="predicted"/>
<dbReference type="Pfam" id="PF03107">
    <property type="entry name" value="C1_2"/>
    <property type="match status" value="2"/>
</dbReference>
<evidence type="ECO:0000256" key="1">
    <source>
        <dbReference type="ARBA" id="ARBA00022737"/>
    </source>
</evidence>
<keyword evidence="4" id="KW-1185">Reference proteome</keyword>
<reference evidence="5" key="2">
    <citation type="submission" date="2025-08" db="UniProtKB">
        <authorList>
            <consortium name="RefSeq"/>
        </authorList>
    </citation>
    <scope>IDENTIFICATION</scope>
    <source>
        <tissue evidence="5">Leaf</tissue>
    </source>
</reference>
<keyword evidence="2" id="KW-0175">Coiled coil</keyword>
<protein>
    <submittedName>
        <fullName evidence="5">Uncharacterized protein LOC116190312</fullName>
    </submittedName>
</protein>
<dbReference type="InterPro" id="IPR046349">
    <property type="entry name" value="C1-like_sf"/>
</dbReference>
<keyword evidence="1" id="KW-0677">Repeat</keyword>
<feature type="domain" description="DC1" evidence="3">
    <location>
        <begin position="286"/>
        <end position="325"/>
    </location>
</feature>
<dbReference type="RefSeq" id="XP_031375853.1">
    <property type="nucleotide sequence ID" value="XM_031519993.1"/>
</dbReference>
<organism evidence="4 5">
    <name type="scientific">Punica granatum</name>
    <name type="common">Pomegranate</name>
    <dbReference type="NCBI Taxonomy" id="22663"/>
    <lineage>
        <taxon>Eukaryota</taxon>
        <taxon>Viridiplantae</taxon>
        <taxon>Streptophyta</taxon>
        <taxon>Embryophyta</taxon>
        <taxon>Tracheophyta</taxon>
        <taxon>Spermatophyta</taxon>
        <taxon>Magnoliopsida</taxon>
        <taxon>eudicotyledons</taxon>
        <taxon>Gunneridae</taxon>
        <taxon>Pentapetalae</taxon>
        <taxon>rosids</taxon>
        <taxon>malvids</taxon>
        <taxon>Myrtales</taxon>
        <taxon>Lythraceae</taxon>
        <taxon>Punica</taxon>
    </lineage>
</organism>
<dbReference type="Proteomes" id="UP000515151">
    <property type="component" value="Unplaced"/>
</dbReference>
<feature type="non-terminal residue" evidence="5">
    <location>
        <position position="367"/>
    </location>
</feature>
<dbReference type="AlphaFoldDB" id="A0A6P8C3C2"/>
<dbReference type="GeneID" id="116190312"/>
<dbReference type="PANTHER" id="PTHR46288:SF27">
    <property type="entry name" value="CYSTEINE_HISTIDINE-RICH C1 DOMAIN FAMILY PROTEIN"/>
    <property type="match status" value="1"/>
</dbReference>
<name>A0A6P8C3C2_PUNGR</name>
<feature type="domain" description="DC1" evidence="3">
    <location>
        <begin position="179"/>
        <end position="224"/>
    </location>
</feature>
<reference evidence="4" key="1">
    <citation type="journal article" date="2020" name="Plant Biotechnol. J.">
        <title>The pomegranate (Punica granatum L.) draft genome dissects genetic divergence between soft- and hard-seeded cultivars.</title>
        <authorList>
            <person name="Luo X."/>
            <person name="Li H."/>
            <person name="Wu Z."/>
            <person name="Yao W."/>
            <person name="Zhao P."/>
            <person name="Cao D."/>
            <person name="Yu H."/>
            <person name="Li K."/>
            <person name="Poudel K."/>
            <person name="Zhao D."/>
            <person name="Zhang F."/>
            <person name="Xia X."/>
            <person name="Chen L."/>
            <person name="Wang Q."/>
            <person name="Jing D."/>
            <person name="Cao S."/>
        </authorList>
    </citation>
    <scope>NUCLEOTIDE SEQUENCE [LARGE SCALE GENOMIC DNA]</scope>
    <source>
        <strain evidence="4">cv. Tunisia</strain>
    </source>
</reference>
<dbReference type="OrthoDB" id="1751017at2759"/>
<dbReference type="InterPro" id="IPR004146">
    <property type="entry name" value="DC1"/>
</dbReference>
<dbReference type="PANTHER" id="PTHR46288">
    <property type="entry name" value="PHORBOL-ESTER/DAG-TYPE DOMAIN-CONTAINING PROTEIN"/>
    <property type="match status" value="1"/>
</dbReference>
<feature type="coiled-coil region" evidence="2">
    <location>
        <begin position="62"/>
        <end position="100"/>
    </location>
</feature>
<evidence type="ECO:0000259" key="3">
    <source>
        <dbReference type="Pfam" id="PF03107"/>
    </source>
</evidence>
<gene>
    <name evidence="5" type="primary">LOC116190312</name>
</gene>
<sequence length="367" mass="42181">MVLRDRVVDDFYDEQYCDLCETTRHPEYGVYYCDECRCAAHIDCVIPTVNTGLRKPVEDLTLRKLNEEIADVEAEMEAVKKAMDAKLEELMRKIEWLKTKRHEIARSRMHAEAEQDRILFVKGGSRILPLSFFQTILHLSSSEALHCCCFFFFSSSSSSFFVFFFSRMTTANTARLQHPYHEHALILQELSENFSLYCLICELPAKGPVYLCIDCNFFLHRSCAELPPEIQHPSHPQHSLMFYPGGSYDLSCRCDEPVEARGSYLQLSLHPKKSTRTREKIIQHFAHEHPLASFHVNASNRINCKACGEQISGRVYGCRACIYVLRTNHALWHPERYRIIPSIHSTLSPCSLISSLSGLILHAKSAR</sequence>
<dbReference type="SUPFAM" id="SSF57889">
    <property type="entry name" value="Cysteine-rich domain"/>
    <property type="match status" value="2"/>
</dbReference>
<evidence type="ECO:0000256" key="2">
    <source>
        <dbReference type="SAM" id="Coils"/>
    </source>
</evidence>